<gene>
    <name evidence="7" type="ORF">CERZMDRAFT_70458</name>
</gene>
<dbReference type="GO" id="GO:0000166">
    <property type="term" value="F:nucleotide binding"/>
    <property type="evidence" value="ECO:0007669"/>
    <property type="project" value="UniProtKB-KW"/>
</dbReference>
<keyword evidence="4" id="KW-0521">NADP</keyword>
<dbReference type="OrthoDB" id="48317at2759"/>
<dbReference type="Pfam" id="PF00107">
    <property type="entry name" value="ADH_zinc_N"/>
    <property type="match status" value="1"/>
</dbReference>
<comment type="subunit">
    <text evidence="2">Monomer.</text>
</comment>
<evidence type="ECO:0000313" key="7">
    <source>
        <dbReference type="EMBL" id="KAF2208881.1"/>
    </source>
</evidence>
<keyword evidence="3" id="KW-0547">Nucleotide-binding</keyword>
<sequence length="357" mass="38139">MVAIRSPIPRVQKAIIAGDDRDFKISNDVSVPELEPDLILIKNAAIALNPVDTKLVGDFVTPGVTFGFDCAGVVIAVGSNVTRDIKPGDIVCGSADGMNRSRPNGGAFAEYVTLHSKLALKVPHGMSTADAASLGTAIASASMALFWSLRVPASLTAPPAERHHVLVYGGSSATGTMTIQLVKACGLIPITTCSPANFDLVKSYGAEVAFDYKSPTCAEDIRSYTNNELEYAVDCITQESSIKICYGAIGRAGGYYTALDPFPEHLANRKVVKPDWILATRIAGMPCHWPAPYESAPNPDFLAWSGPLYEQVQRVLDQGRIRPHPVVASPGGFEALLQGVGKLRRKEVSGQKLVYLL</sequence>
<keyword evidence="5" id="KW-0560">Oxidoreductase</keyword>
<evidence type="ECO:0000256" key="1">
    <source>
        <dbReference type="ARBA" id="ARBA00008072"/>
    </source>
</evidence>
<organism evidence="7 8">
    <name type="scientific">Cercospora zeae-maydis SCOH1-5</name>
    <dbReference type="NCBI Taxonomy" id="717836"/>
    <lineage>
        <taxon>Eukaryota</taxon>
        <taxon>Fungi</taxon>
        <taxon>Dikarya</taxon>
        <taxon>Ascomycota</taxon>
        <taxon>Pezizomycotina</taxon>
        <taxon>Dothideomycetes</taxon>
        <taxon>Dothideomycetidae</taxon>
        <taxon>Mycosphaerellales</taxon>
        <taxon>Mycosphaerellaceae</taxon>
        <taxon>Cercospora</taxon>
    </lineage>
</organism>
<protein>
    <recommendedName>
        <fullName evidence="6">Enoyl reductase (ER) domain-containing protein</fullName>
    </recommendedName>
</protein>
<dbReference type="SUPFAM" id="SSF50129">
    <property type="entry name" value="GroES-like"/>
    <property type="match status" value="1"/>
</dbReference>
<evidence type="ECO:0000256" key="5">
    <source>
        <dbReference type="ARBA" id="ARBA00023002"/>
    </source>
</evidence>
<dbReference type="EMBL" id="ML992690">
    <property type="protein sequence ID" value="KAF2208881.1"/>
    <property type="molecule type" value="Genomic_DNA"/>
</dbReference>
<dbReference type="PANTHER" id="PTHR45348:SF1">
    <property type="entry name" value="TRANS-ENOYL REDUCTASE STHE"/>
    <property type="match status" value="1"/>
</dbReference>
<comment type="similarity">
    <text evidence="1">Belongs to the zinc-containing alcohol dehydrogenase family.</text>
</comment>
<dbReference type="Gene3D" id="3.40.50.720">
    <property type="entry name" value="NAD(P)-binding Rossmann-like Domain"/>
    <property type="match status" value="1"/>
</dbReference>
<keyword evidence="8" id="KW-1185">Reference proteome</keyword>
<dbReference type="Pfam" id="PF08240">
    <property type="entry name" value="ADH_N"/>
    <property type="match status" value="1"/>
</dbReference>
<dbReference type="InterPro" id="IPR013149">
    <property type="entry name" value="ADH-like_C"/>
</dbReference>
<dbReference type="InterPro" id="IPR011032">
    <property type="entry name" value="GroES-like_sf"/>
</dbReference>
<dbReference type="Gene3D" id="3.90.180.10">
    <property type="entry name" value="Medium-chain alcohol dehydrogenases, catalytic domain"/>
    <property type="match status" value="1"/>
</dbReference>
<evidence type="ECO:0000256" key="2">
    <source>
        <dbReference type="ARBA" id="ARBA00011245"/>
    </source>
</evidence>
<accession>A0A6A6F7Y6</accession>
<dbReference type="GO" id="GO:0016651">
    <property type="term" value="F:oxidoreductase activity, acting on NAD(P)H"/>
    <property type="evidence" value="ECO:0007669"/>
    <property type="project" value="InterPro"/>
</dbReference>
<dbReference type="CDD" id="cd08249">
    <property type="entry name" value="enoyl_reductase_like"/>
    <property type="match status" value="1"/>
</dbReference>
<evidence type="ECO:0000259" key="6">
    <source>
        <dbReference type="SMART" id="SM00829"/>
    </source>
</evidence>
<proteinExistence type="inferred from homology"/>
<dbReference type="AlphaFoldDB" id="A0A6A6F7Y6"/>
<feature type="domain" description="Enoyl reductase (ER)" evidence="6">
    <location>
        <begin position="18"/>
        <end position="343"/>
    </location>
</feature>
<reference evidence="7" key="1">
    <citation type="journal article" date="2020" name="Stud. Mycol.">
        <title>101 Dothideomycetes genomes: a test case for predicting lifestyles and emergence of pathogens.</title>
        <authorList>
            <person name="Haridas S."/>
            <person name="Albert R."/>
            <person name="Binder M."/>
            <person name="Bloem J."/>
            <person name="Labutti K."/>
            <person name="Salamov A."/>
            <person name="Andreopoulos B."/>
            <person name="Baker S."/>
            <person name="Barry K."/>
            <person name="Bills G."/>
            <person name="Bluhm B."/>
            <person name="Cannon C."/>
            <person name="Castanera R."/>
            <person name="Culley D."/>
            <person name="Daum C."/>
            <person name="Ezra D."/>
            <person name="Gonzalez J."/>
            <person name="Henrissat B."/>
            <person name="Kuo A."/>
            <person name="Liang C."/>
            <person name="Lipzen A."/>
            <person name="Lutzoni F."/>
            <person name="Magnuson J."/>
            <person name="Mondo S."/>
            <person name="Nolan M."/>
            <person name="Ohm R."/>
            <person name="Pangilinan J."/>
            <person name="Park H.-J."/>
            <person name="Ramirez L."/>
            <person name="Alfaro M."/>
            <person name="Sun H."/>
            <person name="Tritt A."/>
            <person name="Yoshinaga Y."/>
            <person name="Zwiers L.-H."/>
            <person name="Turgeon B."/>
            <person name="Goodwin S."/>
            <person name="Spatafora J."/>
            <person name="Crous P."/>
            <person name="Grigoriev I."/>
        </authorList>
    </citation>
    <scope>NUCLEOTIDE SEQUENCE</scope>
    <source>
        <strain evidence="7">SCOH1-5</strain>
    </source>
</reference>
<dbReference type="PANTHER" id="PTHR45348">
    <property type="entry name" value="HYPOTHETICAL OXIDOREDUCTASE (EUROFUNG)"/>
    <property type="match status" value="1"/>
</dbReference>
<dbReference type="SMART" id="SM00829">
    <property type="entry name" value="PKS_ER"/>
    <property type="match status" value="1"/>
</dbReference>
<evidence type="ECO:0000256" key="4">
    <source>
        <dbReference type="ARBA" id="ARBA00022857"/>
    </source>
</evidence>
<dbReference type="InterPro" id="IPR036291">
    <property type="entry name" value="NAD(P)-bd_dom_sf"/>
</dbReference>
<name>A0A6A6F7Y6_9PEZI</name>
<dbReference type="Proteomes" id="UP000799539">
    <property type="component" value="Unassembled WGS sequence"/>
</dbReference>
<dbReference type="InterPro" id="IPR047122">
    <property type="entry name" value="Trans-enoyl_RdTase-like"/>
</dbReference>
<dbReference type="InterPro" id="IPR013154">
    <property type="entry name" value="ADH-like_N"/>
</dbReference>
<evidence type="ECO:0000313" key="8">
    <source>
        <dbReference type="Proteomes" id="UP000799539"/>
    </source>
</evidence>
<evidence type="ECO:0000256" key="3">
    <source>
        <dbReference type="ARBA" id="ARBA00022741"/>
    </source>
</evidence>
<dbReference type="SUPFAM" id="SSF51735">
    <property type="entry name" value="NAD(P)-binding Rossmann-fold domains"/>
    <property type="match status" value="1"/>
</dbReference>
<dbReference type="InterPro" id="IPR020843">
    <property type="entry name" value="ER"/>
</dbReference>